<evidence type="ECO:0000256" key="1">
    <source>
        <dbReference type="SAM" id="MobiDB-lite"/>
    </source>
</evidence>
<sequence>MGHTEDIQDVSGIVRQETNSEEVGSEGESSFGCGLIMTYSTAHKEPEML</sequence>
<evidence type="ECO:0000313" key="2">
    <source>
        <dbReference type="EMBL" id="QRD85580.1"/>
    </source>
</evidence>
<reference evidence="3" key="1">
    <citation type="journal article" date="2021" name="G3 (Bethesda)">
        <title>Chromosome assembled and annotated genome sequence of Aspergillus flavus NRRL 3357.</title>
        <authorList>
            <person name="Skerker J.M."/>
            <person name="Pianalto K.M."/>
            <person name="Mondo S.J."/>
            <person name="Yang K."/>
            <person name="Arkin A.P."/>
            <person name="Keller N.P."/>
            <person name="Grigoriev I.V."/>
            <person name="Louise Glass N.L."/>
        </authorList>
    </citation>
    <scope>NUCLEOTIDE SEQUENCE [LARGE SCALE GENOMIC DNA]</scope>
    <source>
        <strain evidence="3">ATCC 200026 / FGSC A1120 / IAM 13836 / NRRL 3357 / JCM 12722 / SRRC 167</strain>
    </source>
</reference>
<dbReference type="VEuPathDB" id="FungiDB:F9C07_4613"/>
<feature type="region of interest" description="Disordered" evidence="1">
    <location>
        <begin position="1"/>
        <end position="32"/>
    </location>
</feature>
<organism evidence="2 3">
    <name type="scientific">Aspergillus flavus (strain ATCC 200026 / FGSC A1120 / IAM 13836 / NRRL 3357 / JCM 12722 / SRRC 167)</name>
    <dbReference type="NCBI Taxonomy" id="332952"/>
    <lineage>
        <taxon>Eukaryota</taxon>
        <taxon>Fungi</taxon>
        <taxon>Dikarya</taxon>
        <taxon>Ascomycota</taxon>
        <taxon>Pezizomycotina</taxon>
        <taxon>Eurotiomycetes</taxon>
        <taxon>Eurotiomycetidae</taxon>
        <taxon>Eurotiales</taxon>
        <taxon>Aspergillaceae</taxon>
        <taxon>Aspergillus</taxon>
        <taxon>Aspergillus subgen. Circumdati</taxon>
    </lineage>
</organism>
<evidence type="ECO:0000313" key="3">
    <source>
        <dbReference type="Proteomes" id="UP000596276"/>
    </source>
</evidence>
<protein>
    <submittedName>
        <fullName evidence="2">Uncharacterized protein</fullName>
    </submittedName>
</protein>
<dbReference type="EMBL" id="CP044620">
    <property type="protein sequence ID" value="QRD85580.1"/>
    <property type="molecule type" value="Genomic_DNA"/>
</dbReference>
<dbReference type="Proteomes" id="UP000596276">
    <property type="component" value="Chromosome 3"/>
</dbReference>
<gene>
    <name evidence="2" type="ORF">F9C07_4613</name>
</gene>
<name>A0A7U2MLQ2_ASPFN</name>
<keyword evidence="3" id="KW-1185">Reference proteome</keyword>
<dbReference type="AlphaFoldDB" id="A0A7U2MLQ2"/>
<proteinExistence type="predicted"/>
<accession>A0A7U2MLQ2</accession>